<gene>
    <name evidence="4" type="ORF">H9717_00795</name>
</gene>
<dbReference type="Proteomes" id="UP000886858">
    <property type="component" value="Unassembled WGS sequence"/>
</dbReference>
<reference evidence="4" key="1">
    <citation type="journal article" date="2021" name="PeerJ">
        <title>Extensive microbial diversity within the chicken gut microbiome revealed by metagenomics and culture.</title>
        <authorList>
            <person name="Gilroy R."/>
            <person name="Ravi A."/>
            <person name="Getino M."/>
            <person name="Pursley I."/>
            <person name="Horton D.L."/>
            <person name="Alikhan N.F."/>
            <person name="Baker D."/>
            <person name="Gharbi K."/>
            <person name="Hall N."/>
            <person name="Watson M."/>
            <person name="Adriaenssens E.M."/>
            <person name="Foster-Nyarko E."/>
            <person name="Jarju S."/>
            <person name="Secka A."/>
            <person name="Antonio M."/>
            <person name="Oren A."/>
            <person name="Chaudhuri R.R."/>
            <person name="La Ragione R."/>
            <person name="Hildebrand F."/>
            <person name="Pallen M.J."/>
        </authorList>
    </citation>
    <scope>NUCLEOTIDE SEQUENCE</scope>
    <source>
        <strain evidence="4">CHK179-7159</strain>
    </source>
</reference>
<proteinExistence type="predicted"/>
<feature type="domain" description="HTH tetR-type" evidence="3">
    <location>
        <begin position="3"/>
        <end position="63"/>
    </location>
</feature>
<dbReference type="PANTHER" id="PTHR43479:SF11">
    <property type="entry name" value="ACREF_ENVCD OPERON REPRESSOR-RELATED"/>
    <property type="match status" value="1"/>
</dbReference>
<name>A0A9D2I1R2_9FIRM</name>
<feature type="DNA-binding region" description="H-T-H motif" evidence="2">
    <location>
        <begin position="26"/>
        <end position="45"/>
    </location>
</feature>
<dbReference type="AlphaFoldDB" id="A0A9D2I1R2"/>
<evidence type="ECO:0000259" key="3">
    <source>
        <dbReference type="PROSITE" id="PS50977"/>
    </source>
</evidence>
<dbReference type="PROSITE" id="PS50977">
    <property type="entry name" value="HTH_TETR_2"/>
    <property type="match status" value="1"/>
</dbReference>
<dbReference type="GO" id="GO:0003677">
    <property type="term" value="F:DNA binding"/>
    <property type="evidence" value="ECO:0007669"/>
    <property type="project" value="UniProtKB-UniRule"/>
</dbReference>
<evidence type="ECO:0000256" key="2">
    <source>
        <dbReference type="PROSITE-ProRule" id="PRU00335"/>
    </source>
</evidence>
<reference evidence="4" key="2">
    <citation type="submission" date="2021-04" db="EMBL/GenBank/DDBJ databases">
        <authorList>
            <person name="Gilroy R."/>
        </authorList>
    </citation>
    <scope>NUCLEOTIDE SEQUENCE</scope>
    <source>
        <strain evidence="4">CHK179-7159</strain>
    </source>
</reference>
<comment type="caution">
    <text evidence="4">The sequence shown here is derived from an EMBL/GenBank/DDBJ whole genome shotgun (WGS) entry which is preliminary data.</text>
</comment>
<dbReference type="InterPro" id="IPR001647">
    <property type="entry name" value="HTH_TetR"/>
</dbReference>
<protein>
    <submittedName>
        <fullName evidence="4">TetR family transcriptional regulator</fullName>
    </submittedName>
</protein>
<evidence type="ECO:0000313" key="4">
    <source>
        <dbReference type="EMBL" id="HJA91656.1"/>
    </source>
</evidence>
<dbReference type="PANTHER" id="PTHR43479">
    <property type="entry name" value="ACREF/ENVCD OPERON REPRESSOR-RELATED"/>
    <property type="match status" value="1"/>
</dbReference>
<keyword evidence="1 2" id="KW-0238">DNA-binding</keyword>
<evidence type="ECO:0000256" key="1">
    <source>
        <dbReference type="ARBA" id="ARBA00023125"/>
    </source>
</evidence>
<sequence length="178" mass="20686">MPKEMKKIIAETYMELVRERDVDKITVKSLIDACHISRQTFYYHFQDIMDVLEWSARQSVQKLVEQSLQAEDIRSALHIFISFTVENYPTLHKLMESQKRGRIEKILLDAASAYLRELIRYRCPDLSVNFAELDVVLRFSACGLVGVLLHYGGKPRLDQERLTQQLGRILSGRLEGLE</sequence>
<dbReference type="SUPFAM" id="SSF46689">
    <property type="entry name" value="Homeodomain-like"/>
    <property type="match status" value="1"/>
</dbReference>
<organism evidence="4 5">
    <name type="scientific">Candidatus Eisenbergiella merdipullorum</name>
    <dbReference type="NCBI Taxonomy" id="2838553"/>
    <lineage>
        <taxon>Bacteria</taxon>
        <taxon>Bacillati</taxon>
        <taxon>Bacillota</taxon>
        <taxon>Clostridia</taxon>
        <taxon>Lachnospirales</taxon>
        <taxon>Lachnospiraceae</taxon>
        <taxon>Eisenbergiella</taxon>
    </lineage>
</organism>
<evidence type="ECO:0000313" key="5">
    <source>
        <dbReference type="Proteomes" id="UP000886858"/>
    </source>
</evidence>
<dbReference type="Gene3D" id="1.10.357.10">
    <property type="entry name" value="Tetracycline Repressor, domain 2"/>
    <property type="match status" value="1"/>
</dbReference>
<dbReference type="InterPro" id="IPR050624">
    <property type="entry name" value="HTH-type_Tx_Regulator"/>
</dbReference>
<dbReference type="InterPro" id="IPR009057">
    <property type="entry name" value="Homeodomain-like_sf"/>
</dbReference>
<accession>A0A9D2I1R2</accession>
<dbReference type="EMBL" id="DWYY01000006">
    <property type="protein sequence ID" value="HJA91656.1"/>
    <property type="molecule type" value="Genomic_DNA"/>
</dbReference>